<dbReference type="Gene3D" id="3.40.50.150">
    <property type="entry name" value="Vaccinia Virus protein VP39"/>
    <property type="match status" value="1"/>
</dbReference>
<dbReference type="AlphaFoldDB" id="A0A1Q9DKA7"/>
<dbReference type="OrthoDB" id="438139at2759"/>
<organism evidence="7 8">
    <name type="scientific">Symbiodinium microadriaticum</name>
    <name type="common">Dinoflagellate</name>
    <name type="synonym">Zooxanthella microadriatica</name>
    <dbReference type="NCBI Taxonomy" id="2951"/>
    <lineage>
        <taxon>Eukaryota</taxon>
        <taxon>Sar</taxon>
        <taxon>Alveolata</taxon>
        <taxon>Dinophyceae</taxon>
        <taxon>Suessiales</taxon>
        <taxon>Symbiodiniaceae</taxon>
        <taxon>Symbiodinium</taxon>
    </lineage>
</organism>
<reference evidence="7 8" key="1">
    <citation type="submission" date="2016-02" db="EMBL/GenBank/DDBJ databases">
        <title>Genome analysis of coral dinoflagellate symbionts highlights evolutionary adaptations to a symbiotic lifestyle.</title>
        <authorList>
            <person name="Aranda M."/>
            <person name="Li Y."/>
            <person name="Liew Y.J."/>
            <person name="Baumgarten S."/>
            <person name="Simakov O."/>
            <person name="Wilson M."/>
            <person name="Piel J."/>
            <person name="Ashoor H."/>
            <person name="Bougouffa S."/>
            <person name="Bajic V.B."/>
            <person name="Ryu T."/>
            <person name="Ravasi T."/>
            <person name="Bayer T."/>
            <person name="Micklem G."/>
            <person name="Kim H."/>
            <person name="Bhak J."/>
            <person name="Lajeunesse T.C."/>
            <person name="Voolstra C.R."/>
        </authorList>
    </citation>
    <scope>NUCLEOTIDE SEQUENCE [LARGE SCALE GENOMIC DNA]</scope>
    <source>
        <strain evidence="7 8">CCMP2467</strain>
    </source>
</reference>
<evidence type="ECO:0000256" key="5">
    <source>
        <dbReference type="SAM" id="MobiDB-lite"/>
    </source>
</evidence>
<dbReference type="InterPro" id="IPR051419">
    <property type="entry name" value="Lys/N-term_MeTrsfase_sf"/>
</dbReference>
<evidence type="ECO:0000256" key="4">
    <source>
        <dbReference type="SAM" id="Coils"/>
    </source>
</evidence>
<evidence type="ECO:0000313" key="8">
    <source>
        <dbReference type="Proteomes" id="UP000186817"/>
    </source>
</evidence>
<keyword evidence="6" id="KW-1133">Transmembrane helix</keyword>
<dbReference type="Proteomes" id="UP000186817">
    <property type="component" value="Unassembled WGS sequence"/>
</dbReference>
<feature type="region of interest" description="Disordered" evidence="5">
    <location>
        <begin position="85"/>
        <end position="149"/>
    </location>
</feature>
<keyword evidence="8" id="KW-1185">Reference proteome</keyword>
<dbReference type="SUPFAM" id="SSF53335">
    <property type="entry name" value="S-adenosyl-L-methionine-dependent methyltransferases"/>
    <property type="match status" value="1"/>
</dbReference>
<dbReference type="InterPro" id="IPR029063">
    <property type="entry name" value="SAM-dependent_MTases_sf"/>
</dbReference>
<evidence type="ECO:0000256" key="1">
    <source>
        <dbReference type="ARBA" id="ARBA00008361"/>
    </source>
</evidence>
<dbReference type="EMBL" id="LSRX01000496">
    <property type="protein sequence ID" value="OLP95615.1"/>
    <property type="molecule type" value="Genomic_DNA"/>
</dbReference>
<dbReference type="GO" id="GO:0008168">
    <property type="term" value="F:methyltransferase activity"/>
    <property type="evidence" value="ECO:0007669"/>
    <property type="project" value="UniProtKB-KW"/>
</dbReference>
<comment type="caution">
    <text evidence="7">The sequence shown here is derived from an EMBL/GenBank/DDBJ whole genome shotgun (WGS) entry which is preliminary data.</text>
</comment>
<comment type="similarity">
    <text evidence="1">Belongs to the methyltransferase superfamily.</text>
</comment>
<feature type="region of interest" description="Disordered" evidence="5">
    <location>
        <begin position="1024"/>
        <end position="1047"/>
    </location>
</feature>
<keyword evidence="2" id="KW-0489">Methyltransferase</keyword>
<keyword evidence="4" id="KW-0175">Coiled coil</keyword>
<keyword evidence="6" id="KW-0472">Membrane</keyword>
<protein>
    <submittedName>
        <fullName evidence="7">Endothelin-converting enzyme 2</fullName>
    </submittedName>
</protein>
<feature type="coiled-coil region" evidence="4">
    <location>
        <begin position="834"/>
        <end position="861"/>
    </location>
</feature>
<feature type="coiled-coil region" evidence="4">
    <location>
        <begin position="742"/>
        <end position="776"/>
    </location>
</feature>
<name>A0A1Q9DKA7_SYMMI</name>
<keyword evidence="6" id="KW-0812">Transmembrane</keyword>
<keyword evidence="3" id="KW-0808">Transferase</keyword>
<evidence type="ECO:0000256" key="2">
    <source>
        <dbReference type="ARBA" id="ARBA00022603"/>
    </source>
</evidence>
<feature type="compositionally biased region" description="Basic and acidic residues" evidence="5">
    <location>
        <begin position="1028"/>
        <end position="1046"/>
    </location>
</feature>
<evidence type="ECO:0000313" key="7">
    <source>
        <dbReference type="EMBL" id="OLP95615.1"/>
    </source>
</evidence>
<evidence type="ECO:0000256" key="3">
    <source>
        <dbReference type="ARBA" id="ARBA00022679"/>
    </source>
</evidence>
<dbReference type="GO" id="GO:0032259">
    <property type="term" value="P:methylation"/>
    <property type="evidence" value="ECO:0007669"/>
    <property type="project" value="UniProtKB-KW"/>
</dbReference>
<evidence type="ECO:0000256" key="6">
    <source>
        <dbReference type="SAM" id="Phobius"/>
    </source>
</evidence>
<feature type="compositionally biased region" description="Basic and acidic residues" evidence="5">
    <location>
        <begin position="124"/>
        <end position="149"/>
    </location>
</feature>
<feature type="transmembrane region" description="Helical" evidence="6">
    <location>
        <begin position="225"/>
        <end position="255"/>
    </location>
</feature>
<gene>
    <name evidence="7" type="primary">ECE2</name>
    <name evidence="7" type="ORF">AK812_SmicGene22199</name>
</gene>
<proteinExistence type="inferred from homology"/>
<dbReference type="PANTHER" id="PTHR12176">
    <property type="entry name" value="SAM-DEPENDENT METHYLTRANSFERASE SUPERFAMILY PROTEIN"/>
    <property type="match status" value="1"/>
</dbReference>
<accession>A0A1Q9DKA7</accession>
<sequence>MVMATAATATMMTMTMVMMLMVKVVVVMQLVMMMTKLVLAQGMEASLQLSHVCMEQWEDGEDFPSAARQDNEGLARSMSRRIKKVSSGMRRLRSVTEKLEADHDADDDSKTGKIPGGTKRKFPLKHDQVQLEKQQRRLKRGREDLSKEQGDLAKLRSQLEEERAKLALQRSEFNDEVRKVTENLVHSKRLAVGDSAMLPPSVFFAAAQAAFGTACNDFLASGSCLGAVIVLIVIPASLVLCISVFTITVLVIVAVTGADALVNAEGSARGSSASLPTDAGVGSLFGVGLVRSVKPLQAPVRVAQSLEQLAGLSRGVAKVANVGGGRLSASSAAEASAIASQRCGLQLADYLAQRWDEAGQRAEGRGGRGTGSGSFLQKRSKFIQQIGSSMKRVLKSLVDYADHRRRFLCCLAKPGVDAAEHDLRLPEVEAGTEGQLMAEDLWDDYQCEPPDYGCQEYWEAHFASAPSGSAEDPAALEFEWICRDLDFLVELLKPHLPQAGRILHPGGGMSQLPVRLQRQVPGLQILSLDSSASCTSLMCERHGHQKGLHWKVADVARLDAETPLLKDWRPFDAVVEKGCLDALLCKSDEEANLPRCVEYGRCKLGCSTTAIGMSFVDEMAPPEDGEAEEVHEDWEEVPISGEIWTQRIDTKPLPSYASTRLKEDAASQKARADRLGQLLRVACSRTPGEAAEEQEPQGKEELDGLLCGGGLGNTSVLRSVMQRLGLDCRREPSARFLMKRRFKELKIRRDAASQLIDEMEREVLLLSNELTQQATELTRLHKIDDEAHQGGRNLRHIEGENFCLTDLLAYGSSPCAATRSRMSRLEVPEPPELRCQLRKQLSEAEQELSDLRTEVSAQRQMGTTAWENVKQVLMDTQPEASLLDGRRALLAFARGKARGTSIAEKLLDWDVQRKLLQAAVFDWRAKVRARRRTDRMQVFLHFKMEANLAEVCFNLWRQVVDRQWSRLAERRMLRSEKIMDGLSSLPLSKFLGNLHEGVNHELMMRWTLSEWRLAVKLGARAEVPGGPEVRDDAGSDEKPVKEEGTKKPKCCCTLM</sequence>